<proteinExistence type="predicted"/>
<sequence>MRISSLLNFEPFSSPISP</sequence>
<evidence type="ECO:0000313" key="1">
    <source>
        <dbReference type="EMBL" id="JAH63013.1"/>
    </source>
</evidence>
<organism evidence="1">
    <name type="scientific">Anguilla anguilla</name>
    <name type="common">European freshwater eel</name>
    <name type="synonym">Muraena anguilla</name>
    <dbReference type="NCBI Taxonomy" id="7936"/>
    <lineage>
        <taxon>Eukaryota</taxon>
        <taxon>Metazoa</taxon>
        <taxon>Chordata</taxon>
        <taxon>Craniata</taxon>
        <taxon>Vertebrata</taxon>
        <taxon>Euteleostomi</taxon>
        <taxon>Actinopterygii</taxon>
        <taxon>Neopterygii</taxon>
        <taxon>Teleostei</taxon>
        <taxon>Anguilliformes</taxon>
        <taxon>Anguillidae</taxon>
        <taxon>Anguilla</taxon>
    </lineage>
</organism>
<reference evidence="1" key="1">
    <citation type="submission" date="2014-11" db="EMBL/GenBank/DDBJ databases">
        <authorList>
            <person name="Amaro Gonzalez C."/>
        </authorList>
    </citation>
    <scope>NUCLEOTIDE SEQUENCE</scope>
</reference>
<reference evidence="1" key="2">
    <citation type="journal article" date="2015" name="Fish Shellfish Immunol.">
        <title>Early steps in the European eel (Anguilla anguilla)-Vibrio vulnificus interaction in the gills: Role of the RtxA13 toxin.</title>
        <authorList>
            <person name="Callol A."/>
            <person name="Pajuelo D."/>
            <person name="Ebbesson L."/>
            <person name="Teles M."/>
            <person name="MacKenzie S."/>
            <person name="Amaro C."/>
        </authorList>
    </citation>
    <scope>NUCLEOTIDE SEQUENCE</scope>
</reference>
<dbReference type="EMBL" id="GBXM01045564">
    <property type="protein sequence ID" value="JAH63013.1"/>
    <property type="molecule type" value="Transcribed_RNA"/>
</dbReference>
<dbReference type="AlphaFoldDB" id="A0A0E9UDG9"/>
<protein>
    <submittedName>
        <fullName evidence="1">Uncharacterized protein</fullName>
    </submittedName>
</protein>
<accession>A0A0E9UDG9</accession>
<name>A0A0E9UDG9_ANGAN</name>